<comment type="similarity">
    <text evidence="1">Belongs to the myoviridae tail sheath protein family.</text>
</comment>
<dbReference type="InterPro" id="IPR020287">
    <property type="entry name" value="Tail_sheath_C"/>
</dbReference>
<evidence type="ECO:0000313" key="5">
    <source>
        <dbReference type="Proteomes" id="UP000199647"/>
    </source>
</evidence>
<evidence type="ECO:0000256" key="1">
    <source>
        <dbReference type="ARBA" id="ARBA00008005"/>
    </source>
</evidence>
<accession>A0A1H9QB33</accession>
<protein>
    <submittedName>
        <fullName evidence="4">Mu-like prophage tail sheath protein gpL</fullName>
    </submittedName>
</protein>
<dbReference type="PIRSF" id="PIRSF007349">
    <property type="entry name" value="Tsp_L"/>
    <property type="match status" value="1"/>
</dbReference>
<organism evidence="4 5">
    <name type="scientific">Faunimonas pinastri</name>
    <dbReference type="NCBI Taxonomy" id="1855383"/>
    <lineage>
        <taxon>Bacteria</taxon>
        <taxon>Pseudomonadati</taxon>
        <taxon>Pseudomonadota</taxon>
        <taxon>Alphaproteobacteria</taxon>
        <taxon>Hyphomicrobiales</taxon>
        <taxon>Afifellaceae</taxon>
        <taxon>Faunimonas</taxon>
    </lineage>
</organism>
<dbReference type="RefSeq" id="WP_092499807.1">
    <property type="nucleotide sequence ID" value="NZ_FOFG01000026.1"/>
</dbReference>
<feature type="domain" description="Tail sheath protein subtilisin-like" evidence="2">
    <location>
        <begin position="212"/>
        <end position="353"/>
    </location>
</feature>
<dbReference type="InterPro" id="IPR035089">
    <property type="entry name" value="Phage_sheath_subtilisin"/>
</dbReference>
<dbReference type="AlphaFoldDB" id="A0A1H9QB33"/>
<feature type="domain" description="Tail sheath protein C-terminal" evidence="3">
    <location>
        <begin position="386"/>
        <end position="499"/>
    </location>
</feature>
<evidence type="ECO:0000259" key="2">
    <source>
        <dbReference type="Pfam" id="PF04984"/>
    </source>
</evidence>
<evidence type="ECO:0000259" key="3">
    <source>
        <dbReference type="Pfam" id="PF17482"/>
    </source>
</evidence>
<sequence length="509" mass="53966">MAVSALTFPANWKPPLYYVEVDGSEAGLASTDQPALLVGTKLANGIAPANIPIAISSVATAKKQFGEGSMLERMVAAFLAINASTTLYCLPIDEPAAGVAAKGSITVTSVPTASGTYALYIGGQKISVAITDDDTLADVAEAIAAAVNAVGTLSVTAAVDGTNTAAVSLTAKFKGIDGNDIRIEDSILGLRGGESLPTGMAVTYPTDNVLAGGTGVPDWSTAIAKLGDEQYDFVGMPFTDTGSLSAWGTEYGFGQTGRWGWMRQIYGMVFSARRGSYSGLLAWGPDNNVPAISVLAFETSTPVPMWEAAAAYTAQAAAALIADPARPLQTLDLTGIQPAPKSDRFLISELNAIAGVGLAIQKTGSAGYPQILREQTTYQFNEYGQADDAYELVTTLATLMTIMRRQRAAITSKYPRHKLADNGTKFGAGQAIVTPNVIKAELVAEYRGMEYDGLVENTDWFKTNLIVERDNDNPNRVNVLFPPDIINQLRIFYVLNQFRLQANRGTVTD</sequence>
<dbReference type="InterPro" id="IPR007067">
    <property type="entry name" value="Tail_sheath"/>
</dbReference>
<evidence type="ECO:0000313" key="4">
    <source>
        <dbReference type="EMBL" id="SER57099.1"/>
    </source>
</evidence>
<dbReference type="OrthoDB" id="5442644at2"/>
<dbReference type="Pfam" id="PF04984">
    <property type="entry name" value="Phage_sheath_1"/>
    <property type="match status" value="1"/>
</dbReference>
<proteinExistence type="inferred from homology"/>
<name>A0A1H9QB33_9HYPH</name>
<dbReference type="Pfam" id="PF17482">
    <property type="entry name" value="Phage_sheath_1C"/>
    <property type="match status" value="1"/>
</dbReference>
<keyword evidence="5" id="KW-1185">Reference proteome</keyword>
<gene>
    <name evidence="4" type="ORF">SAMN05216548_12617</name>
</gene>
<dbReference type="STRING" id="1855383.SAMN05216548_12617"/>
<dbReference type="EMBL" id="FOFG01000026">
    <property type="protein sequence ID" value="SER57099.1"/>
    <property type="molecule type" value="Genomic_DNA"/>
</dbReference>
<reference evidence="4 5" key="1">
    <citation type="submission" date="2016-10" db="EMBL/GenBank/DDBJ databases">
        <authorList>
            <person name="de Groot N.N."/>
        </authorList>
    </citation>
    <scope>NUCLEOTIDE SEQUENCE [LARGE SCALE GENOMIC DNA]</scope>
    <source>
        <strain evidence="4 5">A52C2</strain>
    </source>
</reference>
<dbReference type="Proteomes" id="UP000199647">
    <property type="component" value="Unassembled WGS sequence"/>
</dbReference>